<keyword evidence="2" id="KW-1185">Reference proteome</keyword>
<comment type="caution">
    <text evidence="1">The sequence shown here is derived from an EMBL/GenBank/DDBJ whole genome shotgun (WGS) entry which is preliminary data.</text>
</comment>
<sequence>MHHKTFAGITKEAHLAETKVVATKLELARKMTAEEVGATQLAVMFDRLCLDTEVLSNYCLSCSRCKAFKDEGEEEVWQALHKLVCEKSTDGLFHAMEREAAMRIWQRSSSYATPLQFTTFLSDRDSKAYAAVSEANFYGTAPSVKEDCNNHVAKRLGTGLRKLKTPLPQGRKLKDGTIKKLQNYFQIAFTSNRGSVWGMCCTIWAPYFHFCFTDLASSHKFCPDGDFSWCRHKRAQALGEPALPHTPIFTTARAKAILAIYKRLTEEKLLSLRIQGRSQNAAESLSSKIWMLCPKTRLSSRTVMEMATAIATSWFNKGHTGFKQCSPWDFDLDEHLAALPRCDIEVLSRRRKELRRDSGSSSGKQGSKVEDSGTESDQGAGSESTEENGVRDWHSGEEEEAGEGGRTSPKKDKRKKGKGAVREEDFPSSLATLADIALSQKEKMQD</sequence>
<reference evidence="1 2" key="1">
    <citation type="journal article" date="2020" name="Cell">
        <title>Large-Scale Comparative Analyses of Tick Genomes Elucidate Their Genetic Diversity and Vector Capacities.</title>
        <authorList>
            <consortium name="Tick Genome and Microbiome Consortium (TIGMIC)"/>
            <person name="Jia N."/>
            <person name="Wang J."/>
            <person name="Shi W."/>
            <person name="Du L."/>
            <person name="Sun Y."/>
            <person name="Zhan W."/>
            <person name="Jiang J.F."/>
            <person name="Wang Q."/>
            <person name="Zhang B."/>
            <person name="Ji P."/>
            <person name="Bell-Sakyi L."/>
            <person name="Cui X.M."/>
            <person name="Yuan T.T."/>
            <person name="Jiang B.G."/>
            <person name="Yang W.F."/>
            <person name="Lam T.T."/>
            <person name="Chang Q.C."/>
            <person name="Ding S.J."/>
            <person name="Wang X.J."/>
            <person name="Zhu J.G."/>
            <person name="Ruan X.D."/>
            <person name="Zhao L."/>
            <person name="Wei J.T."/>
            <person name="Ye R.Z."/>
            <person name="Que T.C."/>
            <person name="Du C.H."/>
            <person name="Zhou Y.H."/>
            <person name="Cheng J.X."/>
            <person name="Dai P.F."/>
            <person name="Guo W.B."/>
            <person name="Han X.H."/>
            <person name="Huang E.J."/>
            <person name="Li L.F."/>
            <person name="Wei W."/>
            <person name="Gao Y.C."/>
            <person name="Liu J.Z."/>
            <person name="Shao H.Z."/>
            <person name="Wang X."/>
            <person name="Wang C.C."/>
            <person name="Yang T.C."/>
            <person name="Huo Q.B."/>
            <person name="Li W."/>
            <person name="Chen H.Y."/>
            <person name="Chen S.E."/>
            <person name="Zhou L.G."/>
            <person name="Ni X.B."/>
            <person name="Tian J.H."/>
            <person name="Sheng Y."/>
            <person name="Liu T."/>
            <person name="Pan Y.S."/>
            <person name="Xia L.Y."/>
            <person name="Li J."/>
            <person name="Zhao F."/>
            <person name="Cao W.C."/>
        </authorList>
    </citation>
    <scope>NUCLEOTIDE SEQUENCE [LARGE SCALE GENOMIC DNA]</scope>
    <source>
        <strain evidence="1">Iper-2018</strain>
    </source>
</reference>
<organism evidence="1 2">
    <name type="scientific">Ixodes persulcatus</name>
    <name type="common">Taiga tick</name>
    <dbReference type="NCBI Taxonomy" id="34615"/>
    <lineage>
        <taxon>Eukaryota</taxon>
        <taxon>Metazoa</taxon>
        <taxon>Ecdysozoa</taxon>
        <taxon>Arthropoda</taxon>
        <taxon>Chelicerata</taxon>
        <taxon>Arachnida</taxon>
        <taxon>Acari</taxon>
        <taxon>Parasitiformes</taxon>
        <taxon>Ixodida</taxon>
        <taxon>Ixodoidea</taxon>
        <taxon>Ixodidae</taxon>
        <taxon>Ixodinae</taxon>
        <taxon>Ixodes</taxon>
    </lineage>
</organism>
<dbReference type="EMBL" id="JABSTQ010010911">
    <property type="protein sequence ID" value="KAG0416847.1"/>
    <property type="molecule type" value="Genomic_DNA"/>
</dbReference>
<evidence type="ECO:0000313" key="2">
    <source>
        <dbReference type="Proteomes" id="UP000805193"/>
    </source>
</evidence>
<name>A0AC60PC13_IXOPE</name>
<evidence type="ECO:0000313" key="1">
    <source>
        <dbReference type="EMBL" id="KAG0416847.1"/>
    </source>
</evidence>
<proteinExistence type="predicted"/>
<dbReference type="Proteomes" id="UP000805193">
    <property type="component" value="Unassembled WGS sequence"/>
</dbReference>
<accession>A0AC60PC13</accession>
<protein>
    <submittedName>
        <fullName evidence="1">Uncharacterized protein</fullName>
    </submittedName>
</protein>
<gene>
    <name evidence="1" type="ORF">HPB47_006074</name>
</gene>